<dbReference type="InterPro" id="IPR012902">
    <property type="entry name" value="N_methyl_site"/>
</dbReference>
<name>A0A382HIX7_9ZZZZ</name>
<dbReference type="Pfam" id="PF07963">
    <property type="entry name" value="N_methyl"/>
    <property type="match status" value="1"/>
</dbReference>
<evidence type="ECO:0000256" key="1">
    <source>
        <dbReference type="SAM" id="Phobius"/>
    </source>
</evidence>
<dbReference type="InterPro" id="IPR045584">
    <property type="entry name" value="Pilin-like"/>
</dbReference>
<dbReference type="Gene3D" id="3.30.700.10">
    <property type="entry name" value="Glycoprotein, Type 4 Pilin"/>
    <property type="match status" value="1"/>
</dbReference>
<feature type="transmembrane region" description="Helical" evidence="1">
    <location>
        <begin position="6"/>
        <end position="24"/>
    </location>
</feature>
<dbReference type="SUPFAM" id="SSF54523">
    <property type="entry name" value="Pili subunits"/>
    <property type="match status" value="1"/>
</dbReference>
<keyword evidence="1" id="KW-1133">Transmembrane helix</keyword>
<accession>A0A382HIX7</accession>
<dbReference type="AlphaFoldDB" id="A0A382HIX7"/>
<dbReference type="NCBIfam" id="TIGR02532">
    <property type="entry name" value="IV_pilin_GFxxxE"/>
    <property type="match status" value="1"/>
</dbReference>
<dbReference type="EMBL" id="UINC01061560">
    <property type="protein sequence ID" value="SVB87268.1"/>
    <property type="molecule type" value="Genomic_DNA"/>
</dbReference>
<keyword evidence="1" id="KW-0812">Transmembrane</keyword>
<gene>
    <name evidence="2" type="ORF">METZ01_LOCUS240122</name>
</gene>
<organism evidence="2">
    <name type="scientific">marine metagenome</name>
    <dbReference type="NCBI Taxonomy" id="408172"/>
    <lineage>
        <taxon>unclassified sequences</taxon>
        <taxon>metagenomes</taxon>
        <taxon>ecological metagenomes</taxon>
    </lineage>
</organism>
<feature type="non-terminal residue" evidence="2">
    <location>
        <position position="25"/>
    </location>
</feature>
<proteinExistence type="predicted"/>
<reference evidence="2" key="1">
    <citation type="submission" date="2018-05" db="EMBL/GenBank/DDBJ databases">
        <authorList>
            <person name="Lanie J.A."/>
            <person name="Ng W.-L."/>
            <person name="Kazmierczak K.M."/>
            <person name="Andrzejewski T.M."/>
            <person name="Davidsen T.M."/>
            <person name="Wayne K.J."/>
            <person name="Tettelin H."/>
            <person name="Glass J.I."/>
            <person name="Rusch D."/>
            <person name="Podicherti R."/>
            <person name="Tsui H.-C.T."/>
            <person name="Winkler M.E."/>
        </authorList>
    </citation>
    <scope>NUCLEOTIDE SEQUENCE</scope>
</reference>
<keyword evidence="1" id="KW-0472">Membrane</keyword>
<protein>
    <submittedName>
        <fullName evidence="2">Uncharacterized protein</fullName>
    </submittedName>
</protein>
<sequence>MKTKPTLAFTLIELLVVVAIIAILA</sequence>
<evidence type="ECO:0000313" key="2">
    <source>
        <dbReference type="EMBL" id="SVB87268.1"/>
    </source>
</evidence>